<proteinExistence type="inferred from homology"/>
<dbReference type="PANTHER" id="PTHR45989:SF1">
    <property type="entry name" value="TRANSLATION INITIATION FACTOR EIF-2B SUBUNIT GAMMA"/>
    <property type="match status" value="1"/>
</dbReference>
<feature type="domain" description="Nucleotidyl transferase" evidence="10">
    <location>
        <begin position="6"/>
        <end position="140"/>
    </location>
</feature>
<keyword evidence="13" id="KW-1185">Reference proteome</keyword>
<dbReference type="Pfam" id="PF00483">
    <property type="entry name" value="NTP_transferase"/>
    <property type="match status" value="1"/>
</dbReference>
<gene>
    <name evidence="12" type="ORF">WJX74_003632</name>
</gene>
<evidence type="ECO:0000256" key="3">
    <source>
        <dbReference type="ARBA" id="ARBA00022490"/>
    </source>
</evidence>
<dbReference type="Gene3D" id="2.160.10.10">
    <property type="entry name" value="Hexapeptide repeat proteins"/>
    <property type="match status" value="1"/>
</dbReference>
<dbReference type="InterPro" id="IPR029044">
    <property type="entry name" value="Nucleotide-diphossugar_trans"/>
</dbReference>
<comment type="subcellular location">
    <subcellularLocation>
        <location evidence="1">Cytoplasm</location>
        <location evidence="1">Cytosol</location>
    </subcellularLocation>
</comment>
<comment type="caution">
    <text evidence="12">The sequence shown here is derived from an EMBL/GenBank/DDBJ whole genome shotgun (WGS) entry which is preliminary data.</text>
</comment>
<protein>
    <recommendedName>
        <fullName evidence="6">Translation initiation factor eIF2B subunit gamma</fullName>
    </recommendedName>
    <alternativeName>
        <fullName evidence="7">eIF2B GDP-GTP exchange factor subunit gamma</fullName>
    </alternativeName>
</protein>
<evidence type="ECO:0000256" key="9">
    <source>
        <dbReference type="ARBA" id="ARBA00046432"/>
    </source>
</evidence>
<evidence type="ECO:0000256" key="4">
    <source>
        <dbReference type="ARBA" id="ARBA00022540"/>
    </source>
</evidence>
<evidence type="ECO:0000259" key="10">
    <source>
        <dbReference type="Pfam" id="PF00483"/>
    </source>
</evidence>
<dbReference type="InterPro" id="IPR005835">
    <property type="entry name" value="NTP_transferase_dom"/>
</dbReference>
<evidence type="ECO:0000256" key="1">
    <source>
        <dbReference type="ARBA" id="ARBA00004514"/>
    </source>
</evidence>
<dbReference type="SUPFAM" id="SSF53448">
    <property type="entry name" value="Nucleotide-diphospho-sugar transferases"/>
    <property type="match status" value="1"/>
</dbReference>
<dbReference type="GO" id="GO:0005851">
    <property type="term" value="C:eukaryotic translation initiation factor 2B complex"/>
    <property type="evidence" value="ECO:0007669"/>
    <property type="project" value="TreeGrafter"/>
</dbReference>
<dbReference type="GO" id="GO:0003743">
    <property type="term" value="F:translation initiation factor activity"/>
    <property type="evidence" value="ECO:0007669"/>
    <property type="project" value="UniProtKB-KW"/>
</dbReference>
<reference evidence="12 13" key="1">
    <citation type="journal article" date="2024" name="Nat. Commun.">
        <title>Phylogenomics reveals the evolutionary origins of lichenization in chlorophyte algae.</title>
        <authorList>
            <person name="Puginier C."/>
            <person name="Libourel C."/>
            <person name="Otte J."/>
            <person name="Skaloud P."/>
            <person name="Haon M."/>
            <person name="Grisel S."/>
            <person name="Petersen M."/>
            <person name="Berrin J.G."/>
            <person name="Delaux P.M."/>
            <person name="Dal Grande F."/>
            <person name="Keller J."/>
        </authorList>
    </citation>
    <scope>NUCLEOTIDE SEQUENCE [LARGE SCALE GENOMIC DNA]</scope>
    <source>
        <strain evidence="12 13">SAG 2145</strain>
    </source>
</reference>
<dbReference type="GO" id="GO:0005829">
    <property type="term" value="C:cytosol"/>
    <property type="evidence" value="ECO:0007669"/>
    <property type="project" value="UniProtKB-SubCell"/>
</dbReference>
<dbReference type="GO" id="GO:0002183">
    <property type="term" value="P:cytoplasmic translational initiation"/>
    <property type="evidence" value="ECO:0007669"/>
    <property type="project" value="TreeGrafter"/>
</dbReference>
<dbReference type="PANTHER" id="PTHR45989">
    <property type="entry name" value="TRANSLATION INITIATION FACTOR EIF-2B SUBUNIT GAMMA"/>
    <property type="match status" value="1"/>
</dbReference>
<evidence type="ECO:0000256" key="7">
    <source>
        <dbReference type="ARBA" id="ARBA00044229"/>
    </source>
</evidence>
<comment type="function">
    <text evidence="8">Acts as a component of the translation initiation factor 2B (eIF2B) complex, which catalyzes the exchange of GDP for GTP on the eukaryotic initiation factor 2 (eIF2) complex gamma subunit. Its guanine nucleotide exchange factor activity is repressed when bound to eIF2 complex phosphorylated on the alpha subunit, thereby limiting the amount of methionyl-initiator methionine tRNA available to the ribosome and consequently global translation is repressed.</text>
</comment>
<feature type="domain" description="EIF2B subunit epsilon/gamma LbH" evidence="11">
    <location>
        <begin position="344"/>
        <end position="434"/>
    </location>
</feature>
<dbReference type="GO" id="GO:0005085">
    <property type="term" value="F:guanyl-nucleotide exchange factor activity"/>
    <property type="evidence" value="ECO:0007669"/>
    <property type="project" value="TreeGrafter"/>
</dbReference>
<evidence type="ECO:0000256" key="6">
    <source>
        <dbReference type="ARBA" id="ARBA00044196"/>
    </source>
</evidence>
<dbReference type="InterPro" id="IPR051960">
    <property type="entry name" value="eIF2B_gamma"/>
</dbReference>
<dbReference type="AlphaFoldDB" id="A0AAW1RJ25"/>
<accession>A0AAW1RJ25</accession>
<keyword evidence="5" id="KW-0648">Protein biosynthesis</keyword>
<dbReference type="Gene3D" id="3.90.550.10">
    <property type="entry name" value="Spore Coat Polysaccharide Biosynthesis Protein SpsA, Chain A"/>
    <property type="match status" value="1"/>
</dbReference>
<evidence type="ECO:0000313" key="12">
    <source>
        <dbReference type="EMBL" id="KAK9833718.1"/>
    </source>
</evidence>
<dbReference type="Pfam" id="PF25084">
    <property type="entry name" value="LbH_EIF2B"/>
    <property type="match status" value="1"/>
</dbReference>
<comment type="subunit">
    <text evidence="9">Component of the translation initiation factor 2B (eIF2B) complex which is a heterodecamer of two sets of five different subunits: alpha, beta, gamma, delta and epsilon. Subunits alpha, beta and delta comprise a regulatory subcomplex and subunits epsilon and gamma comprise a catalytic subcomplex. Within the complex, the hexameric regulatory complex resides at the center, with the two heterodimeric catalytic subcomplexes bound on opposite sides.</text>
</comment>
<sequence>MLAQQAVLLVGGLSNKLFPLTSPSTPKALLNVGNQPLISFPVKLLEEGGIKDIFLICPGESIASKIHTWTKSYSGHAHLEVRCVPEDKDSADALRSVVPELKGKAFILISGDLVGDVSVKAISISHFINSALITAVLVPRRLSPASTTKPGKAPKNVDYVGLDPKHRQLLFFKSSPESRQDVLRLPPNAVQTLGQLEIRTDFTDVHLYIFDRQTVTELLDHRPQMTSIKQDLVPYMVNHQRRLQQLLSPLQPAGSLSPVQSAKDSTTISDSLPPAPNLLAHPVMGVDAVLSGSIPSIPCHAYMAAKDCYCARANNLHAYADVNREVVASVHADRLLDAKLNAKHGNYVHEGVQLGSKTTVASACMVGRGSSLGDKCSVKRSVLGANCRLGGNVKIINSVLMDGVIVDDGCHVQNSIVCNGAHLQERCSLKDTAVGPDYVVTEGSEHREATLAKSRLASF</sequence>
<evidence type="ECO:0000256" key="2">
    <source>
        <dbReference type="ARBA" id="ARBA00007878"/>
    </source>
</evidence>
<comment type="similarity">
    <text evidence="2">Belongs to the eIF-2B gamma/epsilon subunits family.</text>
</comment>
<dbReference type="InterPro" id="IPR056764">
    <property type="entry name" value="LbH_EIF2B3/5"/>
</dbReference>
<evidence type="ECO:0000259" key="11">
    <source>
        <dbReference type="Pfam" id="PF25084"/>
    </source>
</evidence>
<organism evidence="12 13">
    <name type="scientific">Apatococcus lobatus</name>
    <dbReference type="NCBI Taxonomy" id="904363"/>
    <lineage>
        <taxon>Eukaryota</taxon>
        <taxon>Viridiplantae</taxon>
        <taxon>Chlorophyta</taxon>
        <taxon>core chlorophytes</taxon>
        <taxon>Trebouxiophyceae</taxon>
        <taxon>Chlorellales</taxon>
        <taxon>Chlorellaceae</taxon>
        <taxon>Apatococcus</taxon>
    </lineage>
</organism>
<name>A0AAW1RJ25_9CHLO</name>
<evidence type="ECO:0000256" key="5">
    <source>
        <dbReference type="ARBA" id="ARBA00022917"/>
    </source>
</evidence>
<dbReference type="EMBL" id="JALJOS010000010">
    <property type="protein sequence ID" value="KAK9833718.1"/>
    <property type="molecule type" value="Genomic_DNA"/>
</dbReference>
<dbReference type="CDD" id="cd04652">
    <property type="entry name" value="LbH_eIF2B_gamma_C"/>
    <property type="match status" value="1"/>
</dbReference>
<evidence type="ECO:0000313" key="13">
    <source>
        <dbReference type="Proteomes" id="UP001438707"/>
    </source>
</evidence>
<dbReference type="Proteomes" id="UP001438707">
    <property type="component" value="Unassembled WGS sequence"/>
</dbReference>
<evidence type="ECO:0000256" key="8">
    <source>
        <dbReference type="ARBA" id="ARBA00045373"/>
    </source>
</evidence>
<keyword evidence="3" id="KW-0963">Cytoplasm</keyword>
<keyword evidence="4" id="KW-0396">Initiation factor</keyword>